<sequence>MTTIERPRSRAGVLSIPINASAAVWVMTAVLFAVSPLLAPGVMSAASLNSMLPFAAILVIASVGQTLVVQQGGIDLSIAGTISATAVVVTNYAALDGSRLPIALVLALVVAVAIGLVNGGLVALLGVNPIVATLGVNSLLLGLVQAVSGGAPTAAPDVLTRAALSHVLGIPTTVLIAVVFVVAVTVVIKKTAVGRQFEFVGANSRAARAAGLTVARTIATAYVGAALCYAVAGVLIAGFLRTPGLFVGDSYLLPSIASVVLGGTSLAGGMGSVIATAGGAVFLTQLNQVVLAQGATTAVQYLIQGGIIALGMGARGIAPWISRRARSRVMRSGSSPHEAEDLTSATDDPTNTVLEVRR</sequence>
<comment type="caution">
    <text evidence="8">The sequence shown here is derived from an EMBL/GenBank/DDBJ whole genome shotgun (WGS) entry which is preliminary data.</text>
</comment>
<dbReference type="GO" id="GO:0022857">
    <property type="term" value="F:transmembrane transporter activity"/>
    <property type="evidence" value="ECO:0007669"/>
    <property type="project" value="InterPro"/>
</dbReference>
<dbReference type="AlphaFoldDB" id="A0A840QB64"/>
<organism evidence="8 9">
    <name type="scientific">Saccharopolyspora phatthalungensis</name>
    <dbReference type="NCBI Taxonomy" id="664693"/>
    <lineage>
        <taxon>Bacteria</taxon>
        <taxon>Bacillati</taxon>
        <taxon>Actinomycetota</taxon>
        <taxon>Actinomycetes</taxon>
        <taxon>Pseudonocardiales</taxon>
        <taxon>Pseudonocardiaceae</taxon>
        <taxon>Saccharopolyspora</taxon>
    </lineage>
</organism>
<proteinExistence type="predicted"/>
<keyword evidence="4 7" id="KW-1133">Transmembrane helix</keyword>
<feature type="transmembrane region" description="Helical" evidence="7">
    <location>
        <begin position="20"/>
        <end position="39"/>
    </location>
</feature>
<evidence type="ECO:0000256" key="5">
    <source>
        <dbReference type="ARBA" id="ARBA00023136"/>
    </source>
</evidence>
<feature type="transmembrane region" description="Helical" evidence="7">
    <location>
        <begin position="221"/>
        <end position="240"/>
    </location>
</feature>
<feature type="compositionally biased region" description="Polar residues" evidence="6">
    <location>
        <begin position="343"/>
        <end position="358"/>
    </location>
</feature>
<protein>
    <submittedName>
        <fullName evidence="8">Ribose transport system permease protein</fullName>
    </submittedName>
</protein>
<dbReference type="CDD" id="cd06579">
    <property type="entry name" value="TM_PBP1_transp_AraH_like"/>
    <property type="match status" value="1"/>
</dbReference>
<keyword evidence="2" id="KW-1003">Cell membrane</keyword>
<feature type="region of interest" description="Disordered" evidence="6">
    <location>
        <begin position="329"/>
        <end position="358"/>
    </location>
</feature>
<evidence type="ECO:0000256" key="6">
    <source>
        <dbReference type="SAM" id="MobiDB-lite"/>
    </source>
</evidence>
<dbReference type="EMBL" id="JACHIW010000001">
    <property type="protein sequence ID" value="MBB5157187.1"/>
    <property type="molecule type" value="Genomic_DNA"/>
</dbReference>
<feature type="transmembrane region" description="Helical" evidence="7">
    <location>
        <begin position="252"/>
        <end position="281"/>
    </location>
</feature>
<evidence type="ECO:0000256" key="3">
    <source>
        <dbReference type="ARBA" id="ARBA00022692"/>
    </source>
</evidence>
<dbReference type="Proteomes" id="UP000584374">
    <property type="component" value="Unassembled WGS sequence"/>
</dbReference>
<dbReference type="InterPro" id="IPR001851">
    <property type="entry name" value="ABC_transp_permease"/>
</dbReference>
<evidence type="ECO:0000313" key="9">
    <source>
        <dbReference type="Proteomes" id="UP000584374"/>
    </source>
</evidence>
<evidence type="ECO:0000313" key="8">
    <source>
        <dbReference type="EMBL" id="MBB5157187.1"/>
    </source>
</evidence>
<dbReference type="GO" id="GO:0005886">
    <property type="term" value="C:plasma membrane"/>
    <property type="evidence" value="ECO:0007669"/>
    <property type="project" value="UniProtKB-SubCell"/>
</dbReference>
<keyword evidence="5 7" id="KW-0472">Membrane</keyword>
<name>A0A840QB64_9PSEU</name>
<evidence type="ECO:0000256" key="4">
    <source>
        <dbReference type="ARBA" id="ARBA00022989"/>
    </source>
</evidence>
<keyword evidence="3 7" id="KW-0812">Transmembrane</keyword>
<evidence type="ECO:0000256" key="7">
    <source>
        <dbReference type="SAM" id="Phobius"/>
    </source>
</evidence>
<feature type="transmembrane region" description="Helical" evidence="7">
    <location>
        <begin position="102"/>
        <end position="124"/>
    </location>
</feature>
<feature type="transmembrane region" description="Helical" evidence="7">
    <location>
        <begin position="51"/>
        <end position="70"/>
    </location>
</feature>
<gene>
    <name evidence="8" type="ORF">BJ970_004721</name>
</gene>
<comment type="subcellular location">
    <subcellularLocation>
        <location evidence="1">Cell membrane</location>
        <topology evidence="1">Multi-pass membrane protein</topology>
    </subcellularLocation>
</comment>
<evidence type="ECO:0000256" key="2">
    <source>
        <dbReference type="ARBA" id="ARBA00022475"/>
    </source>
</evidence>
<keyword evidence="9" id="KW-1185">Reference proteome</keyword>
<dbReference type="RefSeq" id="WP_184728191.1">
    <property type="nucleotide sequence ID" value="NZ_JACHIW010000001.1"/>
</dbReference>
<feature type="transmembrane region" description="Helical" evidence="7">
    <location>
        <begin position="130"/>
        <end position="151"/>
    </location>
</feature>
<feature type="transmembrane region" description="Helical" evidence="7">
    <location>
        <begin position="76"/>
        <end position="95"/>
    </location>
</feature>
<reference evidence="8 9" key="1">
    <citation type="submission" date="2020-08" db="EMBL/GenBank/DDBJ databases">
        <title>Sequencing the genomes of 1000 actinobacteria strains.</title>
        <authorList>
            <person name="Klenk H.-P."/>
        </authorList>
    </citation>
    <scope>NUCLEOTIDE SEQUENCE [LARGE SCALE GENOMIC DNA]</scope>
    <source>
        <strain evidence="8 9">DSM 45584</strain>
    </source>
</reference>
<dbReference type="PANTHER" id="PTHR32196">
    <property type="entry name" value="ABC TRANSPORTER PERMEASE PROTEIN YPHD-RELATED-RELATED"/>
    <property type="match status" value="1"/>
</dbReference>
<accession>A0A840QB64</accession>
<evidence type="ECO:0000256" key="1">
    <source>
        <dbReference type="ARBA" id="ARBA00004651"/>
    </source>
</evidence>
<dbReference type="Pfam" id="PF02653">
    <property type="entry name" value="BPD_transp_2"/>
    <property type="match status" value="1"/>
</dbReference>
<feature type="transmembrane region" description="Helical" evidence="7">
    <location>
        <begin position="163"/>
        <end position="188"/>
    </location>
</feature>